<gene>
    <name evidence="1" type="ORF">GCM10012285_59070</name>
</gene>
<reference evidence="2" key="1">
    <citation type="journal article" date="2019" name="Int. J. Syst. Evol. Microbiol.">
        <title>The Global Catalogue of Microorganisms (GCM) 10K type strain sequencing project: providing services to taxonomists for standard genome sequencing and annotation.</title>
        <authorList>
            <consortium name="The Broad Institute Genomics Platform"/>
            <consortium name="The Broad Institute Genome Sequencing Center for Infectious Disease"/>
            <person name="Wu L."/>
            <person name="Ma J."/>
        </authorList>
    </citation>
    <scope>NUCLEOTIDE SEQUENCE [LARGE SCALE GENOMIC DNA]</scope>
    <source>
        <strain evidence="2">CGMCC 4.7323</strain>
    </source>
</reference>
<evidence type="ECO:0000313" key="2">
    <source>
        <dbReference type="Proteomes" id="UP000600080"/>
    </source>
</evidence>
<keyword evidence="2" id="KW-1185">Reference proteome</keyword>
<dbReference type="EMBL" id="BMND01000038">
    <property type="protein sequence ID" value="GGN60746.1"/>
    <property type="molecule type" value="Genomic_DNA"/>
</dbReference>
<dbReference type="GeneID" id="301551588"/>
<name>A0ABQ2K0X6_9ACTN</name>
<accession>A0ABQ2K0X6</accession>
<organism evidence="1 2">
    <name type="scientific">Streptomyces kronopolitis</name>
    <dbReference type="NCBI Taxonomy" id="1612435"/>
    <lineage>
        <taxon>Bacteria</taxon>
        <taxon>Bacillati</taxon>
        <taxon>Actinomycetota</taxon>
        <taxon>Actinomycetes</taxon>
        <taxon>Kitasatosporales</taxon>
        <taxon>Streptomycetaceae</taxon>
        <taxon>Streptomyces</taxon>
    </lineage>
</organism>
<evidence type="ECO:0000313" key="1">
    <source>
        <dbReference type="EMBL" id="GGN60746.1"/>
    </source>
</evidence>
<sequence length="375" mass="41243">MNITGDEVANAAAAVRRPSKLNVGWIMPPFIHELPVSAADDETAAEQLYALVTEILPEHPAELQYRFALGISAQLEPMAAADVIYAGLCLLTVEQRPSLSTIVVSQVRHESEDDAALLRTTQGVLELKFPDDEYRTLELACGPALVRAGVSEFVIDADWSISGRELTVQQSQIQSYIPLPGTSEMLIFELSSPAGMDWELHTELFHEILNTIDWGTDQEVADYRSIRQSTSVALEADDSVKKELHWYSSRLLDALGVRGRMRGGGRVNPVTCQKCWDRGLRTPCSATHDWRMELPQQTDIVAALSRVANFSATLGWESEVSDGSTVIRSWEVGDEEKAGFRFALGVTEGTEQIASEVTSPCNRSLRASVTESTFG</sequence>
<comment type="caution">
    <text evidence="1">The sequence shown here is derived from an EMBL/GenBank/DDBJ whole genome shotgun (WGS) entry which is preliminary data.</text>
</comment>
<protein>
    <submittedName>
        <fullName evidence="1">Uncharacterized protein</fullName>
    </submittedName>
</protein>
<dbReference type="Proteomes" id="UP000600080">
    <property type="component" value="Unassembled WGS sequence"/>
</dbReference>
<dbReference type="RefSeq" id="WP_189103208.1">
    <property type="nucleotide sequence ID" value="NZ_BMND01000038.1"/>
</dbReference>
<proteinExistence type="predicted"/>